<dbReference type="CDD" id="cd08616">
    <property type="entry name" value="PI-PLCXD1c"/>
    <property type="match status" value="1"/>
</dbReference>
<dbReference type="SUPFAM" id="SSF51695">
    <property type="entry name" value="PLC-like phosphodiesterases"/>
    <property type="match status" value="1"/>
</dbReference>
<comment type="caution">
    <text evidence="2">The sequence shown here is derived from an EMBL/GenBank/DDBJ whole genome shotgun (WGS) entry which is preliminary data.</text>
</comment>
<dbReference type="InterPro" id="IPR017946">
    <property type="entry name" value="PLC-like_Pdiesterase_TIM-brl"/>
</dbReference>
<protein>
    <recommendedName>
        <fullName evidence="1">Phosphatidylinositol-specific phospholipase C X domain-containing protein</fullName>
    </recommendedName>
</protein>
<reference evidence="2" key="2">
    <citation type="submission" date="2020-11" db="EMBL/GenBank/DDBJ databases">
        <authorList>
            <person name="McCartney M.A."/>
            <person name="Auch B."/>
            <person name="Kono T."/>
            <person name="Mallez S."/>
            <person name="Becker A."/>
            <person name="Gohl D.M."/>
            <person name="Silverstein K.A.T."/>
            <person name="Koren S."/>
            <person name="Bechman K.B."/>
            <person name="Herman A."/>
            <person name="Abrahante J.E."/>
            <person name="Garbe J."/>
        </authorList>
    </citation>
    <scope>NUCLEOTIDE SEQUENCE</scope>
    <source>
        <strain evidence="2">Duluth1</strain>
        <tissue evidence="2">Whole animal</tissue>
    </source>
</reference>
<dbReference type="InterPro" id="IPR051057">
    <property type="entry name" value="PI-PLC_domain"/>
</dbReference>
<dbReference type="OrthoDB" id="1046782at2759"/>
<dbReference type="InterPro" id="IPR042158">
    <property type="entry name" value="PLCXD1/2/3"/>
</dbReference>
<dbReference type="EMBL" id="JAIWYP010000002">
    <property type="protein sequence ID" value="KAH3872539.1"/>
    <property type="molecule type" value="Genomic_DNA"/>
</dbReference>
<organism evidence="2 3">
    <name type="scientific">Dreissena polymorpha</name>
    <name type="common">Zebra mussel</name>
    <name type="synonym">Mytilus polymorpha</name>
    <dbReference type="NCBI Taxonomy" id="45954"/>
    <lineage>
        <taxon>Eukaryota</taxon>
        <taxon>Metazoa</taxon>
        <taxon>Spiralia</taxon>
        <taxon>Lophotrochozoa</taxon>
        <taxon>Mollusca</taxon>
        <taxon>Bivalvia</taxon>
        <taxon>Autobranchia</taxon>
        <taxon>Heteroconchia</taxon>
        <taxon>Euheterodonta</taxon>
        <taxon>Imparidentia</taxon>
        <taxon>Neoheterodontei</taxon>
        <taxon>Myida</taxon>
        <taxon>Dreissenoidea</taxon>
        <taxon>Dreissenidae</taxon>
        <taxon>Dreissena</taxon>
    </lineage>
</organism>
<keyword evidence="3" id="KW-1185">Reference proteome</keyword>
<dbReference type="Gene3D" id="3.20.20.190">
    <property type="entry name" value="Phosphatidylinositol (PI) phosphodiesterase"/>
    <property type="match status" value="1"/>
</dbReference>
<reference evidence="2" key="1">
    <citation type="journal article" date="2019" name="bioRxiv">
        <title>The Genome of the Zebra Mussel, Dreissena polymorpha: A Resource for Invasive Species Research.</title>
        <authorList>
            <person name="McCartney M.A."/>
            <person name="Auch B."/>
            <person name="Kono T."/>
            <person name="Mallez S."/>
            <person name="Zhang Y."/>
            <person name="Obille A."/>
            <person name="Becker A."/>
            <person name="Abrahante J.E."/>
            <person name="Garbe J."/>
            <person name="Badalamenti J.P."/>
            <person name="Herman A."/>
            <person name="Mangelson H."/>
            <person name="Liachko I."/>
            <person name="Sullivan S."/>
            <person name="Sone E.D."/>
            <person name="Koren S."/>
            <person name="Silverstein K.A.T."/>
            <person name="Beckman K.B."/>
            <person name="Gohl D.M."/>
        </authorList>
    </citation>
    <scope>NUCLEOTIDE SEQUENCE</scope>
    <source>
        <strain evidence="2">Duluth1</strain>
        <tissue evidence="2">Whole animal</tissue>
    </source>
</reference>
<dbReference type="InterPro" id="IPR000909">
    <property type="entry name" value="PLipase_C_PInositol-sp_X_dom"/>
</dbReference>
<dbReference type="PANTHER" id="PTHR13593">
    <property type="match status" value="1"/>
</dbReference>
<dbReference type="Proteomes" id="UP000828390">
    <property type="component" value="Unassembled WGS sequence"/>
</dbReference>
<dbReference type="GO" id="GO:0006629">
    <property type="term" value="P:lipid metabolic process"/>
    <property type="evidence" value="ECO:0007669"/>
    <property type="project" value="InterPro"/>
</dbReference>
<dbReference type="PANTHER" id="PTHR13593:SF113">
    <property type="entry name" value="SI:DKEY-266F7.9"/>
    <property type="match status" value="1"/>
</dbReference>
<sequence>MSELISADDMSDWMSKLPEPVWELSLSEIVIPGSHNSFSYRLDPGSELAPDANPALKLLGNGIIYKWAVTQDLSFKEQLELGVRYFDLRVAFRKKTQNVHFCHSLYGMTVEDGIKEILDFLKEHPKEIAILDFNHIFDMTEERHSEFINKLIEICGSKMCMYVGIESLTLSMLWENNVQVIIIYHYDKVESESGNLWPGKKCIRAPWAQTANIPRLLEFLSASLNNRDPGLFHVSQCVLTPDAGFLLGHLMGSLKNDLAKKVIPETVNWLKETRRKLNIVMADYVELNNFVKEVVMFNFKE</sequence>
<accession>A0A9D4MA53</accession>
<gene>
    <name evidence="2" type="ORF">DPMN_035757</name>
</gene>
<feature type="domain" description="Phosphatidylinositol-specific phospholipase C X" evidence="1">
    <location>
        <begin position="26"/>
        <end position="185"/>
    </location>
</feature>
<proteinExistence type="predicted"/>
<evidence type="ECO:0000313" key="2">
    <source>
        <dbReference type="EMBL" id="KAH3872539.1"/>
    </source>
</evidence>
<evidence type="ECO:0000259" key="1">
    <source>
        <dbReference type="SMART" id="SM00148"/>
    </source>
</evidence>
<evidence type="ECO:0000313" key="3">
    <source>
        <dbReference type="Proteomes" id="UP000828390"/>
    </source>
</evidence>
<dbReference type="GO" id="GO:0008081">
    <property type="term" value="F:phosphoric diester hydrolase activity"/>
    <property type="evidence" value="ECO:0007669"/>
    <property type="project" value="InterPro"/>
</dbReference>
<dbReference type="AlphaFoldDB" id="A0A9D4MA53"/>
<dbReference type="SMART" id="SM00148">
    <property type="entry name" value="PLCXc"/>
    <property type="match status" value="1"/>
</dbReference>
<name>A0A9D4MA53_DREPO</name>